<comment type="caution">
    <text evidence="1">The sequence shown here is derived from an EMBL/GenBank/DDBJ whole genome shotgun (WGS) entry which is preliminary data.</text>
</comment>
<protein>
    <submittedName>
        <fullName evidence="1">Uncharacterized protein</fullName>
    </submittedName>
</protein>
<sequence>MNQHILSKYGSKNKFIPFCFLLVFIINQITSEQIEFRFINKEVSSLYSEEWFDDYNLKFEKENIECSEKRDSNEYKTVKFDYDNKNGYKSGMIDTYLNPEKKYNKESILLPIYFNIEYFDFFNSLLSYKKISEKFNEDFMFRFCFITDYFLFEFEDVFFEVIFRELFNNCSLFFKNTVEFDYCFYTWLFGSFPNRLYKFGFYSKRSDNNFFDIIPQLENHKNIKELILENITVDAFCLFIILKNNNVTFIKLKNCKINSYEILQKKQIKFITSNLEELYFECFSYDLVILNIFLDLSFLRSATLLNYTGKQIYDIS</sequence>
<organism evidence="1 2">
    <name type="scientific">Hamiltosporidium tvaerminnensis</name>
    <dbReference type="NCBI Taxonomy" id="1176355"/>
    <lineage>
        <taxon>Eukaryota</taxon>
        <taxon>Fungi</taxon>
        <taxon>Fungi incertae sedis</taxon>
        <taxon>Microsporidia</taxon>
        <taxon>Dubosqiidae</taxon>
        <taxon>Hamiltosporidium</taxon>
    </lineage>
</organism>
<dbReference type="AlphaFoldDB" id="A0A4Q9LYP3"/>
<evidence type="ECO:0000313" key="1">
    <source>
        <dbReference type="EMBL" id="TBU17599.1"/>
    </source>
</evidence>
<name>A0A4Q9LYP3_9MICR</name>
<reference evidence="1 2" key="1">
    <citation type="submission" date="2017-12" db="EMBL/GenBank/DDBJ databases">
        <authorList>
            <person name="Pombert J.-F."/>
            <person name="Haag K.L."/>
            <person name="Ebert D."/>
        </authorList>
    </citation>
    <scope>NUCLEOTIDE SEQUENCE [LARGE SCALE GENOMIC DNA]</scope>
    <source>
        <strain evidence="1">IL-G-3</strain>
    </source>
</reference>
<keyword evidence="2" id="KW-1185">Reference proteome</keyword>
<proteinExistence type="predicted"/>
<evidence type="ECO:0000313" key="2">
    <source>
        <dbReference type="Proteomes" id="UP000292282"/>
    </source>
</evidence>
<dbReference type="VEuPathDB" id="MicrosporidiaDB:CWI38_0286p0020"/>
<dbReference type="EMBL" id="PITK01000286">
    <property type="protein sequence ID" value="TBU17599.1"/>
    <property type="molecule type" value="Genomic_DNA"/>
</dbReference>
<dbReference type="Proteomes" id="UP000292282">
    <property type="component" value="Unassembled WGS sequence"/>
</dbReference>
<accession>A0A4Q9LYP3</accession>
<gene>
    <name evidence="1" type="ORF">CWI38_0286p0020</name>
</gene>